<dbReference type="EMBL" id="DOEK01000020">
    <property type="protein sequence ID" value="HBP29365.1"/>
    <property type="molecule type" value="Genomic_DNA"/>
</dbReference>
<dbReference type="PANTHER" id="PTHR43791:SF36">
    <property type="entry name" value="TRANSPORTER, PUTATIVE (AFU_ORTHOLOGUE AFUA_6G08340)-RELATED"/>
    <property type="match status" value="1"/>
</dbReference>
<name>A0A356LFU3_9BURK</name>
<dbReference type="GO" id="GO:0022857">
    <property type="term" value="F:transmembrane transporter activity"/>
    <property type="evidence" value="ECO:0007669"/>
    <property type="project" value="InterPro"/>
</dbReference>
<comment type="caution">
    <text evidence="8">The sequence shown here is derived from an EMBL/GenBank/DDBJ whole genome shotgun (WGS) entry which is preliminary data.</text>
</comment>
<dbReference type="Proteomes" id="UP000264036">
    <property type="component" value="Unassembled WGS sequence"/>
</dbReference>
<evidence type="ECO:0000259" key="7">
    <source>
        <dbReference type="PROSITE" id="PS50850"/>
    </source>
</evidence>
<protein>
    <submittedName>
        <fullName evidence="8">MFS transporter</fullName>
    </submittedName>
</protein>
<evidence type="ECO:0000313" key="8">
    <source>
        <dbReference type="EMBL" id="HBP29365.1"/>
    </source>
</evidence>
<dbReference type="Pfam" id="PF07690">
    <property type="entry name" value="MFS_1"/>
    <property type="match status" value="1"/>
</dbReference>
<keyword evidence="5 6" id="KW-0472">Membrane</keyword>
<dbReference type="PROSITE" id="PS50850">
    <property type="entry name" value="MFS"/>
    <property type="match status" value="1"/>
</dbReference>
<reference evidence="8 9" key="1">
    <citation type="journal article" date="2018" name="Nat. Biotechnol.">
        <title>A standardized bacterial taxonomy based on genome phylogeny substantially revises the tree of life.</title>
        <authorList>
            <person name="Parks D.H."/>
            <person name="Chuvochina M."/>
            <person name="Waite D.W."/>
            <person name="Rinke C."/>
            <person name="Skarshewski A."/>
            <person name="Chaumeil P.A."/>
            <person name="Hugenholtz P."/>
        </authorList>
    </citation>
    <scope>NUCLEOTIDE SEQUENCE [LARGE SCALE GENOMIC DNA]</scope>
    <source>
        <strain evidence="8">UBA10707</strain>
    </source>
</reference>
<dbReference type="InterPro" id="IPR020846">
    <property type="entry name" value="MFS_dom"/>
</dbReference>
<keyword evidence="2" id="KW-0813">Transport</keyword>
<evidence type="ECO:0000256" key="6">
    <source>
        <dbReference type="SAM" id="Phobius"/>
    </source>
</evidence>
<feature type="transmembrane region" description="Helical" evidence="6">
    <location>
        <begin position="94"/>
        <end position="112"/>
    </location>
</feature>
<feature type="transmembrane region" description="Helical" evidence="6">
    <location>
        <begin position="372"/>
        <end position="397"/>
    </location>
</feature>
<gene>
    <name evidence="8" type="ORF">DD666_08115</name>
</gene>
<feature type="transmembrane region" description="Helical" evidence="6">
    <location>
        <begin position="318"/>
        <end position="338"/>
    </location>
</feature>
<evidence type="ECO:0000256" key="5">
    <source>
        <dbReference type="ARBA" id="ARBA00023136"/>
    </source>
</evidence>
<feature type="transmembrane region" description="Helical" evidence="6">
    <location>
        <begin position="62"/>
        <end position="82"/>
    </location>
</feature>
<feature type="transmembrane region" description="Helical" evidence="6">
    <location>
        <begin position="187"/>
        <end position="209"/>
    </location>
</feature>
<accession>A0A356LFU3</accession>
<sequence>MANTRVDAPLEPQEQEKADLLRKVAWRIIPLIIACFIMAYLDRVNISFAKLQMQSQLGLSEAAYGLGASIFFIGYLLFEIPSNIILARVGARRWIARIMITWGLASAAMMFVQSETSFYALRFLLGVLEAGFVPGVLYFFTQWFPASYRGRMNNMFFGSIALCGIIGGPISGAILKLLDGVNGMPGWQWLFLIEGIPSCILGFVVLFAFNDRIEDAKWLSPKEKTLLAREIGKDPKVDNTHSFREALKRPVIYLFSLIYLGLCMGIYGMLFWMPQLIKTAGTADPLIIGLITTLPYIAAIIGTVLIGKSSDHTGDRRWHLAGCALAGAVGYVLCAIYWDNTVVLVLGLSIAATGIIASFGIFWVFPVRIMSGVAAAGSLALINSIGQIGGIIAPYMVGKVKDVTGSASMGLYVIALACVVTAILIICAIPHNIRFRDTVVRRIAEERA</sequence>
<feature type="transmembrane region" description="Helical" evidence="6">
    <location>
        <begin position="152"/>
        <end position="175"/>
    </location>
</feature>
<dbReference type="Gene3D" id="1.20.1250.20">
    <property type="entry name" value="MFS general substrate transporter like domains"/>
    <property type="match status" value="2"/>
</dbReference>
<keyword evidence="3 6" id="KW-0812">Transmembrane</keyword>
<comment type="subcellular location">
    <subcellularLocation>
        <location evidence="1">Membrane</location>
        <topology evidence="1">Multi-pass membrane protein</topology>
    </subcellularLocation>
</comment>
<evidence type="ECO:0000256" key="4">
    <source>
        <dbReference type="ARBA" id="ARBA00022989"/>
    </source>
</evidence>
<evidence type="ECO:0000256" key="2">
    <source>
        <dbReference type="ARBA" id="ARBA00022448"/>
    </source>
</evidence>
<feature type="transmembrane region" description="Helical" evidence="6">
    <location>
        <begin position="344"/>
        <end position="365"/>
    </location>
</feature>
<evidence type="ECO:0000256" key="1">
    <source>
        <dbReference type="ARBA" id="ARBA00004141"/>
    </source>
</evidence>
<dbReference type="PANTHER" id="PTHR43791">
    <property type="entry name" value="PERMEASE-RELATED"/>
    <property type="match status" value="1"/>
</dbReference>
<dbReference type="CDD" id="cd17319">
    <property type="entry name" value="MFS_ExuT_GudP_like"/>
    <property type="match status" value="1"/>
</dbReference>
<feature type="transmembrane region" description="Helical" evidence="6">
    <location>
        <begin position="24"/>
        <end position="42"/>
    </location>
</feature>
<feature type="domain" description="Major facilitator superfamily (MFS) profile" evidence="7">
    <location>
        <begin position="28"/>
        <end position="433"/>
    </location>
</feature>
<feature type="transmembrane region" description="Helical" evidence="6">
    <location>
        <begin position="409"/>
        <end position="433"/>
    </location>
</feature>
<keyword evidence="4 6" id="KW-1133">Transmembrane helix</keyword>
<evidence type="ECO:0000313" key="9">
    <source>
        <dbReference type="Proteomes" id="UP000264036"/>
    </source>
</evidence>
<dbReference type="FunFam" id="1.20.1250.20:FF:000018">
    <property type="entry name" value="MFS transporter permease"/>
    <property type="match status" value="1"/>
</dbReference>
<evidence type="ECO:0000256" key="3">
    <source>
        <dbReference type="ARBA" id="ARBA00022692"/>
    </source>
</evidence>
<proteinExistence type="predicted"/>
<dbReference type="GO" id="GO:0005886">
    <property type="term" value="C:plasma membrane"/>
    <property type="evidence" value="ECO:0007669"/>
    <property type="project" value="TreeGrafter"/>
</dbReference>
<dbReference type="AlphaFoldDB" id="A0A356LFU3"/>
<organism evidence="8 9">
    <name type="scientific">Advenella kashmirensis</name>
    <dbReference type="NCBI Taxonomy" id="310575"/>
    <lineage>
        <taxon>Bacteria</taxon>
        <taxon>Pseudomonadati</taxon>
        <taxon>Pseudomonadota</taxon>
        <taxon>Betaproteobacteria</taxon>
        <taxon>Burkholderiales</taxon>
        <taxon>Alcaligenaceae</taxon>
    </lineage>
</organism>
<dbReference type="InterPro" id="IPR036259">
    <property type="entry name" value="MFS_trans_sf"/>
</dbReference>
<feature type="transmembrane region" description="Helical" evidence="6">
    <location>
        <begin position="118"/>
        <end position="140"/>
    </location>
</feature>
<dbReference type="InterPro" id="IPR011701">
    <property type="entry name" value="MFS"/>
</dbReference>
<dbReference type="SUPFAM" id="SSF103473">
    <property type="entry name" value="MFS general substrate transporter"/>
    <property type="match status" value="1"/>
</dbReference>
<feature type="transmembrane region" description="Helical" evidence="6">
    <location>
        <begin position="285"/>
        <end position="306"/>
    </location>
</feature>
<feature type="transmembrane region" description="Helical" evidence="6">
    <location>
        <begin position="251"/>
        <end position="273"/>
    </location>
</feature>